<accession>A0ABU1QVF4</accession>
<dbReference type="InterPro" id="IPR018060">
    <property type="entry name" value="HTH_AraC"/>
</dbReference>
<evidence type="ECO:0000256" key="2">
    <source>
        <dbReference type="ARBA" id="ARBA00023125"/>
    </source>
</evidence>
<sequence>MAHEAHYIHPDLKISGFTEHFHKSDVLFEEHLLVWLISGETKIIQGGKTHLFGAGDTVFFPRHELVTVINYPKDGLPHQSVVMHLTSQRLEAYYAKNKVEVVPVTKPGFRRFDKHPLLQSCLASLVPYFDLRDPLPDALAAIKIEEAITILRTLIPDIDHLLADFGQPGKINLADFMEQHYMYNLPMSKFGYLTGRSLTTFKRDFKRAFQTTPQKWLTEKRLDLAHYLIREKKRRPSEVYLEAGFENLSHFGFAFKKQFGYAPTE</sequence>
<organism evidence="5 6">
    <name type="scientific">Dyadobacter fermentans</name>
    <dbReference type="NCBI Taxonomy" id="94254"/>
    <lineage>
        <taxon>Bacteria</taxon>
        <taxon>Pseudomonadati</taxon>
        <taxon>Bacteroidota</taxon>
        <taxon>Cytophagia</taxon>
        <taxon>Cytophagales</taxon>
        <taxon>Spirosomataceae</taxon>
        <taxon>Dyadobacter</taxon>
    </lineage>
</organism>
<keyword evidence="2" id="KW-0238">DNA-binding</keyword>
<dbReference type="Gene3D" id="1.10.10.60">
    <property type="entry name" value="Homeodomain-like"/>
    <property type="match status" value="1"/>
</dbReference>
<dbReference type="EMBL" id="JAVDTI010000002">
    <property type="protein sequence ID" value="MDR6805138.1"/>
    <property type="molecule type" value="Genomic_DNA"/>
</dbReference>
<keyword evidence="6" id="KW-1185">Reference proteome</keyword>
<evidence type="ECO:0000313" key="5">
    <source>
        <dbReference type="EMBL" id="MDR6805138.1"/>
    </source>
</evidence>
<keyword evidence="1" id="KW-0805">Transcription regulation</keyword>
<evidence type="ECO:0000259" key="4">
    <source>
        <dbReference type="PROSITE" id="PS01124"/>
    </source>
</evidence>
<dbReference type="RefSeq" id="WP_309982648.1">
    <property type="nucleotide sequence ID" value="NZ_JAVDTI010000002.1"/>
</dbReference>
<comment type="caution">
    <text evidence="5">The sequence shown here is derived from an EMBL/GenBank/DDBJ whole genome shotgun (WGS) entry which is preliminary data.</text>
</comment>
<evidence type="ECO:0000256" key="3">
    <source>
        <dbReference type="ARBA" id="ARBA00023163"/>
    </source>
</evidence>
<dbReference type="InterPro" id="IPR009057">
    <property type="entry name" value="Homeodomain-like_sf"/>
</dbReference>
<evidence type="ECO:0000313" key="6">
    <source>
        <dbReference type="Proteomes" id="UP001264980"/>
    </source>
</evidence>
<keyword evidence="3" id="KW-0804">Transcription</keyword>
<dbReference type="SUPFAM" id="SSF51182">
    <property type="entry name" value="RmlC-like cupins"/>
    <property type="match status" value="1"/>
</dbReference>
<proteinExistence type="predicted"/>
<dbReference type="PROSITE" id="PS01124">
    <property type="entry name" value="HTH_ARAC_FAMILY_2"/>
    <property type="match status" value="1"/>
</dbReference>
<evidence type="ECO:0000256" key="1">
    <source>
        <dbReference type="ARBA" id="ARBA00023015"/>
    </source>
</evidence>
<protein>
    <submittedName>
        <fullName evidence="5">AraC-like DNA-binding protein</fullName>
    </submittedName>
</protein>
<feature type="domain" description="HTH araC/xylS-type" evidence="4">
    <location>
        <begin position="171"/>
        <end position="265"/>
    </location>
</feature>
<name>A0ABU1QVF4_9BACT</name>
<dbReference type="SUPFAM" id="SSF46689">
    <property type="entry name" value="Homeodomain-like"/>
    <property type="match status" value="1"/>
</dbReference>
<dbReference type="InterPro" id="IPR011051">
    <property type="entry name" value="RmlC_Cupin_sf"/>
</dbReference>
<reference evidence="5 6" key="1">
    <citation type="submission" date="2023-07" db="EMBL/GenBank/DDBJ databases">
        <title>Sorghum-associated microbial communities from plants grown in Nebraska, USA.</title>
        <authorList>
            <person name="Schachtman D."/>
        </authorList>
    </citation>
    <scope>NUCLEOTIDE SEQUENCE [LARGE SCALE GENOMIC DNA]</scope>
    <source>
        <strain evidence="5 6">BE57</strain>
    </source>
</reference>
<dbReference type="SMART" id="SM00342">
    <property type="entry name" value="HTH_ARAC"/>
    <property type="match status" value="1"/>
</dbReference>
<dbReference type="Pfam" id="PF12833">
    <property type="entry name" value="HTH_18"/>
    <property type="match status" value="1"/>
</dbReference>
<dbReference type="PANTHER" id="PTHR46796">
    <property type="entry name" value="HTH-TYPE TRANSCRIPTIONAL ACTIVATOR RHAS-RELATED"/>
    <property type="match status" value="1"/>
</dbReference>
<dbReference type="Proteomes" id="UP001264980">
    <property type="component" value="Unassembled WGS sequence"/>
</dbReference>
<dbReference type="Pfam" id="PF22200">
    <property type="entry name" value="ExsA_N"/>
    <property type="match status" value="1"/>
</dbReference>
<dbReference type="InterPro" id="IPR054015">
    <property type="entry name" value="ExsA-like_N"/>
</dbReference>
<dbReference type="InterPro" id="IPR050204">
    <property type="entry name" value="AraC_XylS_family_regulators"/>
</dbReference>
<gene>
    <name evidence="5" type="ORF">J2W84_002184</name>
</gene>